<protein>
    <submittedName>
        <fullName evidence="1">Uncharacterized protein</fullName>
    </submittedName>
</protein>
<reference evidence="2" key="1">
    <citation type="journal article" date="2022" name="Mol. Ecol. Resour.">
        <title>The genomes of chicory, endive, great burdock and yacon provide insights into Asteraceae palaeo-polyploidization history and plant inulin production.</title>
        <authorList>
            <person name="Fan W."/>
            <person name="Wang S."/>
            <person name="Wang H."/>
            <person name="Wang A."/>
            <person name="Jiang F."/>
            <person name="Liu H."/>
            <person name="Zhao H."/>
            <person name="Xu D."/>
            <person name="Zhang Y."/>
        </authorList>
    </citation>
    <scope>NUCLEOTIDE SEQUENCE [LARGE SCALE GENOMIC DNA]</scope>
    <source>
        <strain evidence="2">cv. Punajuju</strain>
    </source>
</reference>
<keyword evidence="2" id="KW-1185">Reference proteome</keyword>
<evidence type="ECO:0000313" key="2">
    <source>
        <dbReference type="Proteomes" id="UP001055811"/>
    </source>
</evidence>
<comment type="caution">
    <text evidence="1">The sequence shown here is derived from an EMBL/GenBank/DDBJ whole genome shotgun (WGS) entry which is preliminary data.</text>
</comment>
<name>A0ACB8ZPP7_CICIN</name>
<reference evidence="1 2" key="2">
    <citation type="journal article" date="2022" name="Mol. Ecol. Resour.">
        <title>The genomes of chicory, endive, great burdock and yacon provide insights into Asteraceae paleo-polyploidization history and plant inulin production.</title>
        <authorList>
            <person name="Fan W."/>
            <person name="Wang S."/>
            <person name="Wang H."/>
            <person name="Wang A."/>
            <person name="Jiang F."/>
            <person name="Liu H."/>
            <person name="Zhao H."/>
            <person name="Xu D."/>
            <person name="Zhang Y."/>
        </authorList>
    </citation>
    <scope>NUCLEOTIDE SEQUENCE [LARGE SCALE GENOMIC DNA]</scope>
    <source>
        <strain evidence="2">cv. Punajuju</strain>
        <tissue evidence="1">Leaves</tissue>
    </source>
</reference>
<organism evidence="1 2">
    <name type="scientific">Cichorium intybus</name>
    <name type="common">Chicory</name>
    <dbReference type="NCBI Taxonomy" id="13427"/>
    <lineage>
        <taxon>Eukaryota</taxon>
        <taxon>Viridiplantae</taxon>
        <taxon>Streptophyta</taxon>
        <taxon>Embryophyta</taxon>
        <taxon>Tracheophyta</taxon>
        <taxon>Spermatophyta</taxon>
        <taxon>Magnoliopsida</taxon>
        <taxon>eudicotyledons</taxon>
        <taxon>Gunneridae</taxon>
        <taxon>Pentapetalae</taxon>
        <taxon>asterids</taxon>
        <taxon>campanulids</taxon>
        <taxon>Asterales</taxon>
        <taxon>Asteraceae</taxon>
        <taxon>Cichorioideae</taxon>
        <taxon>Cichorieae</taxon>
        <taxon>Cichoriinae</taxon>
        <taxon>Cichorium</taxon>
    </lineage>
</organism>
<gene>
    <name evidence="1" type="ORF">L2E82_43982</name>
</gene>
<evidence type="ECO:0000313" key="1">
    <source>
        <dbReference type="EMBL" id="KAI3699578.1"/>
    </source>
</evidence>
<dbReference type="EMBL" id="CM042016">
    <property type="protein sequence ID" value="KAI3699578.1"/>
    <property type="molecule type" value="Genomic_DNA"/>
</dbReference>
<sequence length="116" mass="13509">MASPLLLRTMLFYKYNGVDEDLSNYGRRSPQQLNTRSYGALSENRVPYPQQLNTRSYGELSENRVPYSPRSGRSYYTHYCWRGRGPVRSYTRDCSTITRCSRSGALDPQLEIHLFL</sequence>
<dbReference type="Proteomes" id="UP001055811">
    <property type="component" value="Linkage Group LG08"/>
</dbReference>
<accession>A0ACB8ZPP7</accession>
<proteinExistence type="predicted"/>